<dbReference type="EMBL" id="MFEG01000074">
    <property type="protein sequence ID" value="OGE74025.1"/>
    <property type="molecule type" value="Genomic_DNA"/>
</dbReference>
<dbReference type="InterPro" id="IPR001679">
    <property type="entry name" value="DNA_ligase"/>
</dbReference>
<dbReference type="PROSITE" id="PS50172">
    <property type="entry name" value="BRCT"/>
    <property type="match status" value="1"/>
</dbReference>
<protein>
    <recommendedName>
        <fullName evidence="3 14">DNA ligase</fullName>
        <ecNumber evidence="2 14">6.5.1.2</ecNumber>
    </recommendedName>
    <alternativeName>
        <fullName evidence="14">Polydeoxyribonucleotide synthase [NAD(+)]</fullName>
    </alternativeName>
</protein>
<dbReference type="PIRSF" id="PIRSF001604">
    <property type="entry name" value="LigA"/>
    <property type="match status" value="1"/>
</dbReference>
<dbReference type="GO" id="GO:0006281">
    <property type="term" value="P:DNA repair"/>
    <property type="evidence" value="ECO:0007669"/>
    <property type="project" value="UniProtKB-KW"/>
</dbReference>
<evidence type="ECO:0000256" key="14">
    <source>
        <dbReference type="HAMAP-Rule" id="MF_01588"/>
    </source>
</evidence>
<feature type="binding site" evidence="14">
    <location>
        <position position="425"/>
    </location>
    <ligand>
        <name>Zn(2+)</name>
        <dbReference type="ChEBI" id="CHEBI:29105"/>
    </ligand>
</feature>
<feature type="binding site" evidence="14">
    <location>
        <position position="428"/>
    </location>
    <ligand>
        <name>Zn(2+)</name>
        <dbReference type="ChEBI" id="CHEBI:29105"/>
    </ligand>
</feature>
<proteinExistence type="inferred from homology"/>
<dbReference type="GO" id="GO:0003677">
    <property type="term" value="F:DNA binding"/>
    <property type="evidence" value="ECO:0007669"/>
    <property type="project" value="InterPro"/>
</dbReference>
<dbReference type="Gene3D" id="2.40.50.140">
    <property type="entry name" value="Nucleic acid-binding proteins"/>
    <property type="match status" value="1"/>
</dbReference>
<dbReference type="AlphaFoldDB" id="A0A1F5N8Q4"/>
<evidence type="ECO:0000256" key="6">
    <source>
        <dbReference type="ARBA" id="ARBA00022723"/>
    </source>
</evidence>
<dbReference type="Gene3D" id="6.20.10.30">
    <property type="match status" value="1"/>
</dbReference>
<keyword evidence="8 14" id="KW-0862">Zinc</keyword>
<dbReference type="Proteomes" id="UP000176547">
    <property type="component" value="Unassembled WGS sequence"/>
</dbReference>
<keyword evidence="4 14" id="KW-0436">Ligase</keyword>
<dbReference type="CDD" id="cd00114">
    <property type="entry name" value="LIGANc"/>
    <property type="match status" value="1"/>
</dbReference>
<dbReference type="CDD" id="cd17748">
    <property type="entry name" value="BRCT_DNA_ligase_like"/>
    <property type="match status" value="1"/>
</dbReference>
<feature type="binding site" evidence="14">
    <location>
        <position position="468"/>
    </location>
    <ligand>
        <name>Zn(2+)</name>
        <dbReference type="ChEBI" id="CHEBI:29105"/>
    </ligand>
</feature>
<dbReference type="NCBIfam" id="NF005932">
    <property type="entry name" value="PRK07956.1"/>
    <property type="match status" value="1"/>
</dbReference>
<evidence type="ECO:0000256" key="13">
    <source>
        <dbReference type="ARBA" id="ARBA00060881"/>
    </source>
</evidence>
<evidence type="ECO:0000256" key="11">
    <source>
        <dbReference type="ARBA" id="ARBA00023204"/>
    </source>
</evidence>
<reference evidence="18 19" key="1">
    <citation type="journal article" date="2016" name="Nat. Commun.">
        <title>Thousands of microbial genomes shed light on interconnected biogeochemical processes in an aquifer system.</title>
        <authorList>
            <person name="Anantharaman K."/>
            <person name="Brown C.T."/>
            <person name="Hug L.A."/>
            <person name="Sharon I."/>
            <person name="Castelle C.J."/>
            <person name="Probst A.J."/>
            <person name="Thomas B.C."/>
            <person name="Singh A."/>
            <person name="Wilkins M.J."/>
            <person name="Karaoz U."/>
            <person name="Brodie E.L."/>
            <person name="Williams K.H."/>
            <person name="Hubbard S.S."/>
            <person name="Banfield J.F."/>
        </authorList>
    </citation>
    <scope>NUCLEOTIDE SEQUENCE [LARGE SCALE GENOMIC DNA]</scope>
</reference>
<feature type="binding site" evidence="14">
    <location>
        <position position="331"/>
    </location>
    <ligand>
        <name>NAD(+)</name>
        <dbReference type="ChEBI" id="CHEBI:57540"/>
    </ligand>
</feature>
<keyword evidence="10 14" id="KW-0520">NAD</keyword>
<feature type="domain" description="BRCT" evidence="17">
    <location>
        <begin position="626"/>
        <end position="704"/>
    </location>
</feature>
<dbReference type="InterPro" id="IPR018239">
    <property type="entry name" value="DNA_ligase_AS"/>
</dbReference>
<keyword evidence="7 14" id="KW-0227">DNA damage</keyword>
<dbReference type="SMART" id="SM00292">
    <property type="entry name" value="BRCT"/>
    <property type="match status" value="1"/>
</dbReference>
<dbReference type="InterPro" id="IPR001357">
    <property type="entry name" value="BRCT_dom"/>
</dbReference>
<dbReference type="GO" id="GO:0006260">
    <property type="term" value="P:DNA replication"/>
    <property type="evidence" value="ECO:0007669"/>
    <property type="project" value="UniProtKB-KW"/>
</dbReference>
<accession>A0A1F5N8Q4</accession>
<evidence type="ECO:0000256" key="3">
    <source>
        <dbReference type="ARBA" id="ARBA00013308"/>
    </source>
</evidence>
<gene>
    <name evidence="14" type="primary">ligA</name>
    <name evidence="18" type="ORF">A3K06_00895</name>
</gene>
<dbReference type="Pfam" id="PF01653">
    <property type="entry name" value="DNA_ligase_aden"/>
    <property type="match status" value="1"/>
</dbReference>
<keyword evidence="14" id="KW-0464">Manganese</keyword>
<dbReference type="NCBIfam" id="TIGR00575">
    <property type="entry name" value="dnlj"/>
    <property type="match status" value="1"/>
</dbReference>
<dbReference type="Gene3D" id="3.40.50.10190">
    <property type="entry name" value="BRCT domain"/>
    <property type="match status" value="1"/>
</dbReference>
<comment type="cofactor">
    <cofactor evidence="14">
        <name>Mg(2+)</name>
        <dbReference type="ChEBI" id="CHEBI:18420"/>
    </cofactor>
    <cofactor evidence="14">
        <name>Mn(2+)</name>
        <dbReference type="ChEBI" id="CHEBI:29035"/>
    </cofactor>
</comment>
<organism evidence="18 19">
    <name type="scientific">Candidatus Doudnabacteria bacterium RIFCSPHIGHO2_01_52_17</name>
    <dbReference type="NCBI Taxonomy" id="1817820"/>
    <lineage>
        <taxon>Bacteria</taxon>
        <taxon>Candidatus Doudnaibacteriota</taxon>
    </lineage>
</organism>
<evidence type="ECO:0000256" key="12">
    <source>
        <dbReference type="ARBA" id="ARBA00034005"/>
    </source>
</evidence>
<dbReference type="GO" id="GO:0003911">
    <property type="term" value="F:DNA ligase (NAD+) activity"/>
    <property type="evidence" value="ECO:0007669"/>
    <property type="project" value="UniProtKB-UniRule"/>
</dbReference>
<evidence type="ECO:0000256" key="2">
    <source>
        <dbReference type="ARBA" id="ARBA00012722"/>
    </source>
</evidence>
<dbReference type="Pfam" id="PF00533">
    <property type="entry name" value="BRCT"/>
    <property type="match status" value="1"/>
</dbReference>
<evidence type="ECO:0000256" key="9">
    <source>
        <dbReference type="ARBA" id="ARBA00022842"/>
    </source>
</evidence>
<dbReference type="InterPro" id="IPR041663">
    <property type="entry name" value="DisA/LigA_HHH"/>
</dbReference>
<dbReference type="PROSITE" id="PS01056">
    <property type="entry name" value="DNA_LIGASE_N2"/>
    <property type="match status" value="1"/>
</dbReference>
<dbReference type="PANTHER" id="PTHR23389">
    <property type="entry name" value="CHROMOSOME TRANSMISSION FIDELITY FACTOR 18"/>
    <property type="match status" value="1"/>
</dbReference>
<feature type="binding site" evidence="14">
    <location>
        <position position="114"/>
    </location>
    <ligand>
        <name>NAD(+)</name>
        <dbReference type="ChEBI" id="CHEBI:57540"/>
    </ligand>
</feature>
<keyword evidence="9 14" id="KW-0460">Magnesium</keyword>
<dbReference type="InterPro" id="IPR012340">
    <property type="entry name" value="NA-bd_OB-fold"/>
</dbReference>
<feature type="binding site" evidence="14">
    <location>
        <position position="137"/>
    </location>
    <ligand>
        <name>NAD(+)</name>
        <dbReference type="ChEBI" id="CHEBI:57540"/>
    </ligand>
</feature>
<dbReference type="GO" id="GO:0005829">
    <property type="term" value="C:cytosol"/>
    <property type="evidence" value="ECO:0007669"/>
    <property type="project" value="TreeGrafter"/>
</dbReference>
<dbReference type="SUPFAM" id="SSF52113">
    <property type="entry name" value="BRCT domain"/>
    <property type="match status" value="1"/>
</dbReference>
<dbReference type="GO" id="GO:0046872">
    <property type="term" value="F:metal ion binding"/>
    <property type="evidence" value="ECO:0007669"/>
    <property type="project" value="UniProtKB-KW"/>
</dbReference>
<dbReference type="Pfam" id="PF14520">
    <property type="entry name" value="HHH_5"/>
    <property type="match status" value="1"/>
</dbReference>
<dbReference type="SUPFAM" id="SSF50249">
    <property type="entry name" value="Nucleic acid-binding proteins"/>
    <property type="match status" value="1"/>
</dbReference>
<sequence>MDLRTAKQRAQKLRDEINDLRYRYHVLDDPAITDEVYDSLTTELRAIEQEFPQLRSADSPTQRVGGKALDKFRKVRHGSPMLSLGDAFSEEEMREWEERLRRLEPDRHWSYFCELKFDGLAVSLIYERGVLRTAATRGDGVTGEDVTENIKTIRAVPLRLNVELRHTSSFPAVLRSAVERALKKTAVIEVRGEALMSKEAFRRLNTEQTKKNAVSFANPRNAAAGAIRQLDPKISASRRLDWYAYQLVTDLGQQTHEEEHLICQMLGFKVYKESLVAKNLREVFVFYDEVKKKRGRLPFEVDGVVTQVNENAVKERFGVVGKAPRGAIAHKFPGKKATTKVEDIIVQVGRTGKLTPVAVLTPVQVGGVTVSRATLHNLDEIERLGVKIGDTVVVKRAGDVIPDVEEVLPKLRTGHERQFHMPKNCPVCGGKVARGTLGITPSPRPSHLSGGGRERGDSVDYYCTNPKCFVKTRRGIRHFTSRIAFDMEGVGPKIIEKFVEEGLITDASDLFDLKPGDIAALERFAEKSAENIYNAIQKSKEITLSRFIYALGIKHVGEQTAFDLSIHFRTLEKLRRAGSEELNAIENVGEVVAKSIYEFFADKQNQKFVDRLLDKGIKIKSERAERKSQKLKGLKIVVTGTLESMSREDAKRAVLENGGDWVSSVSKNTDYVVVGENPGGKLTTAEKLGVKVVDEKEFLRLFSK</sequence>
<evidence type="ECO:0000256" key="1">
    <source>
        <dbReference type="ARBA" id="ARBA00004067"/>
    </source>
</evidence>
<dbReference type="PROSITE" id="PS01055">
    <property type="entry name" value="DNA_LIGASE_N1"/>
    <property type="match status" value="1"/>
</dbReference>
<comment type="caution">
    <text evidence="14">Lacks conserved residue(s) required for the propagation of feature annotation.</text>
</comment>
<evidence type="ECO:0000313" key="19">
    <source>
        <dbReference type="Proteomes" id="UP000176547"/>
    </source>
</evidence>
<dbReference type="Gene3D" id="1.10.287.610">
    <property type="entry name" value="Helix hairpin bin"/>
    <property type="match status" value="1"/>
</dbReference>
<comment type="similarity">
    <text evidence="13 14">Belongs to the NAD-dependent DNA ligase family. LigA subfamily.</text>
</comment>
<evidence type="ECO:0000256" key="4">
    <source>
        <dbReference type="ARBA" id="ARBA00022598"/>
    </source>
</evidence>
<dbReference type="HAMAP" id="MF_01588">
    <property type="entry name" value="DNA_ligase_A"/>
    <property type="match status" value="1"/>
</dbReference>
<evidence type="ECO:0000256" key="7">
    <source>
        <dbReference type="ARBA" id="ARBA00022763"/>
    </source>
</evidence>
<dbReference type="PANTHER" id="PTHR23389:SF9">
    <property type="entry name" value="DNA LIGASE"/>
    <property type="match status" value="1"/>
</dbReference>
<feature type="binding site" evidence="14">
    <location>
        <position position="193"/>
    </location>
    <ligand>
        <name>NAD(+)</name>
        <dbReference type="ChEBI" id="CHEBI:57540"/>
    </ligand>
</feature>
<dbReference type="InterPro" id="IPR013839">
    <property type="entry name" value="DNAligase_adenylation"/>
</dbReference>
<feature type="binding site" evidence="14">
    <location>
        <begin position="34"/>
        <end position="38"/>
    </location>
    <ligand>
        <name>NAD(+)</name>
        <dbReference type="ChEBI" id="CHEBI:57540"/>
    </ligand>
</feature>
<comment type="catalytic activity">
    <reaction evidence="12 14 15">
        <text>NAD(+) + (deoxyribonucleotide)n-3'-hydroxyl + 5'-phospho-(deoxyribonucleotide)m = (deoxyribonucleotide)n+m + AMP + beta-nicotinamide D-nucleotide.</text>
        <dbReference type="EC" id="6.5.1.2"/>
    </reaction>
</comment>
<dbReference type="InterPro" id="IPR010994">
    <property type="entry name" value="RuvA_2-like"/>
</dbReference>
<evidence type="ECO:0000313" key="18">
    <source>
        <dbReference type="EMBL" id="OGE74025.1"/>
    </source>
</evidence>
<name>A0A1F5N8Q4_9BACT</name>
<dbReference type="SMART" id="SM00278">
    <property type="entry name" value="HhH1"/>
    <property type="match status" value="4"/>
</dbReference>
<dbReference type="Gene3D" id="3.30.470.30">
    <property type="entry name" value="DNA ligase/mRNA capping enzyme"/>
    <property type="match status" value="1"/>
</dbReference>
<dbReference type="FunFam" id="1.10.150.20:FF:000006">
    <property type="entry name" value="DNA ligase"/>
    <property type="match status" value="1"/>
</dbReference>
<evidence type="ECO:0000256" key="5">
    <source>
        <dbReference type="ARBA" id="ARBA00022705"/>
    </source>
</evidence>
<evidence type="ECO:0000256" key="15">
    <source>
        <dbReference type="RuleBase" id="RU000618"/>
    </source>
</evidence>
<feature type="region of interest" description="Disordered" evidence="16">
    <location>
        <begin position="436"/>
        <end position="455"/>
    </location>
</feature>
<keyword evidence="11 14" id="KW-0234">DNA repair</keyword>
<keyword evidence="6 14" id="KW-0479">Metal-binding</keyword>
<dbReference type="InterPro" id="IPR036420">
    <property type="entry name" value="BRCT_dom_sf"/>
</dbReference>
<comment type="caution">
    <text evidence="18">The sequence shown here is derived from an EMBL/GenBank/DDBJ whole genome shotgun (WGS) entry which is preliminary data.</text>
</comment>
<dbReference type="InterPro" id="IPR033136">
    <property type="entry name" value="DNA_ligase_CS"/>
</dbReference>
<dbReference type="Gene3D" id="1.10.150.20">
    <property type="entry name" value="5' to 3' exonuclease, C-terminal subdomain"/>
    <property type="match status" value="2"/>
</dbReference>
<evidence type="ECO:0000256" key="16">
    <source>
        <dbReference type="SAM" id="MobiDB-lite"/>
    </source>
</evidence>
<dbReference type="FunFam" id="1.10.150.20:FF:000007">
    <property type="entry name" value="DNA ligase"/>
    <property type="match status" value="1"/>
</dbReference>
<dbReference type="SUPFAM" id="SSF47781">
    <property type="entry name" value="RuvA domain 2-like"/>
    <property type="match status" value="1"/>
</dbReference>
<comment type="function">
    <text evidence="1 14">DNA ligase that catalyzes the formation of phosphodiester linkages between 5'-phosphoryl and 3'-hydroxyl groups in double-stranded DNA using NAD as a coenzyme and as the energy source for the reaction. It is essential for DNA replication and repair of damaged DNA.</text>
</comment>
<feature type="binding site" evidence="14">
    <location>
        <begin position="83"/>
        <end position="84"/>
    </location>
    <ligand>
        <name>NAD(+)</name>
        <dbReference type="ChEBI" id="CHEBI:57540"/>
    </ligand>
</feature>
<dbReference type="InterPro" id="IPR013840">
    <property type="entry name" value="DNAligase_N"/>
</dbReference>
<evidence type="ECO:0000256" key="8">
    <source>
        <dbReference type="ARBA" id="ARBA00022833"/>
    </source>
</evidence>
<dbReference type="Pfam" id="PF03120">
    <property type="entry name" value="OB_DNA_ligase"/>
    <property type="match status" value="1"/>
</dbReference>
<dbReference type="Pfam" id="PF12826">
    <property type="entry name" value="HHH_2"/>
    <property type="match status" value="1"/>
</dbReference>
<dbReference type="InterPro" id="IPR003583">
    <property type="entry name" value="Hlx-hairpin-Hlx_DNA-bd_motif"/>
</dbReference>
<dbReference type="SUPFAM" id="SSF56091">
    <property type="entry name" value="DNA ligase/mRNA capping enzyme, catalytic domain"/>
    <property type="match status" value="1"/>
</dbReference>
<dbReference type="EC" id="6.5.1.2" evidence="2 14"/>
<dbReference type="SMART" id="SM00532">
    <property type="entry name" value="LIGANc"/>
    <property type="match status" value="1"/>
</dbReference>
<feature type="active site" description="N6-AMP-lysine intermediate" evidence="14">
    <location>
        <position position="116"/>
    </location>
</feature>
<evidence type="ECO:0000256" key="10">
    <source>
        <dbReference type="ARBA" id="ARBA00023027"/>
    </source>
</evidence>
<dbReference type="FunFam" id="2.40.50.140:FF:000012">
    <property type="entry name" value="DNA ligase"/>
    <property type="match status" value="1"/>
</dbReference>
<feature type="binding site" evidence="14">
    <location>
        <position position="463"/>
    </location>
    <ligand>
        <name>Zn(2+)</name>
        <dbReference type="ChEBI" id="CHEBI:29105"/>
    </ligand>
</feature>
<evidence type="ECO:0000259" key="17">
    <source>
        <dbReference type="PROSITE" id="PS50172"/>
    </source>
</evidence>
<dbReference type="InterPro" id="IPR004150">
    <property type="entry name" value="NAD_DNA_ligase_OB"/>
</dbReference>
<keyword evidence="5 14" id="KW-0235">DNA replication</keyword>